<accession>A0A9P8Y9V6</accession>
<dbReference type="OrthoDB" id="10538797at2759"/>
<dbReference type="Proteomes" id="UP000756346">
    <property type="component" value="Unassembled WGS sequence"/>
</dbReference>
<protein>
    <submittedName>
        <fullName evidence="2">Uncharacterized protein</fullName>
    </submittedName>
</protein>
<gene>
    <name evidence="2" type="ORF">B0I36DRAFT_361051</name>
</gene>
<keyword evidence="1" id="KW-1133">Transmembrane helix</keyword>
<sequence length="221" mass="24132">MPLREAAAPVWWIPPAARVFVLHDPELKIYSGEKDEGILYSGFVSAETIKSGPATKSQDNSTPPPIDLMAPKGVVYTGISGDSDHEPVATGIPGWAIGVIAVLGFLLIVYDLMVWYFWIVGESSPFANPHCPLCSWPDEHIASDFDKPFRYGRVFGQAFLFVILVTPVKMLLNRMGARKDCCGGLCTARCLRQKLLVEDMEASTARANAQEKSTKGSGRSV</sequence>
<comment type="caution">
    <text evidence="2">The sequence shown here is derived from an EMBL/GenBank/DDBJ whole genome shotgun (WGS) entry which is preliminary data.</text>
</comment>
<evidence type="ECO:0000313" key="3">
    <source>
        <dbReference type="Proteomes" id="UP000756346"/>
    </source>
</evidence>
<keyword evidence="3" id="KW-1185">Reference proteome</keyword>
<keyword evidence="1" id="KW-0812">Transmembrane</keyword>
<dbReference type="RefSeq" id="XP_046015812.1">
    <property type="nucleotide sequence ID" value="XM_046158425.1"/>
</dbReference>
<dbReference type="GeneID" id="70187971"/>
<feature type="transmembrane region" description="Helical" evidence="1">
    <location>
        <begin position="95"/>
        <end position="118"/>
    </location>
</feature>
<keyword evidence="1" id="KW-0472">Membrane</keyword>
<evidence type="ECO:0000313" key="2">
    <source>
        <dbReference type="EMBL" id="KAH7035719.1"/>
    </source>
</evidence>
<organism evidence="2 3">
    <name type="scientific">Microdochium trichocladiopsis</name>
    <dbReference type="NCBI Taxonomy" id="1682393"/>
    <lineage>
        <taxon>Eukaryota</taxon>
        <taxon>Fungi</taxon>
        <taxon>Dikarya</taxon>
        <taxon>Ascomycota</taxon>
        <taxon>Pezizomycotina</taxon>
        <taxon>Sordariomycetes</taxon>
        <taxon>Xylariomycetidae</taxon>
        <taxon>Xylariales</taxon>
        <taxon>Microdochiaceae</taxon>
        <taxon>Microdochium</taxon>
    </lineage>
</organism>
<evidence type="ECO:0000256" key="1">
    <source>
        <dbReference type="SAM" id="Phobius"/>
    </source>
</evidence>
<name>A0A9P8Y9V6_9PEZI</name>
<reference evidence="2" key="1">
    <citation type="journal article" date="2021" name="Nat. Commun.">
        <title>Genetic determinants of endophytism in the Arabidopsis root mycobiome.</title>
        <authorList>
            <person name="Mesny F."/>
            <person name="Miyauchi S."/>
            <person name="Thiergart T."/>
            <person name="Pickel B."/>
            <person name="Atanasova L."/>
            <person name="Karlsson M."/>
            <person name="Huettel B."/>
            <person name="Barry K.W."/>
            <person name="Haridas S."/>
            <person name="Chen C."/>
            <person name="Bauer D."/>
            <person name="Andreopoulos W."/>
            <person name="Pangilinan J."/>
            <person name="LaButti K."/>
            <person name="Riley R."/>
            <person name="Lipzen A."/>
            <person name="Clum A."/>
            <person name="Drula E."/>
            <person name="Henrissat B."/>
            <person name="Kohler A."/>
            <person name="Grigoriev I.V."/>
            <person name="Martin F.M."/>
            <person name="Hacquard S."/>
        </authorList>
    </citation>
    <scope>NUCLEOTIDE SEQUENCE</scope>
    <source>
        <strain evidence="2">MPI-CAGE-CH-0230</strain>
    </source>
</reference>
<feature type="transmembrane region" description="Helical" evidence="1">
    <location>
        <begin position="154"/>
        <end position="172"/>
    </location>
</feature>
<proteinExistence type="predicted"/>
<dbReference type="AlphaFoldDB" id="A0A9P8Y9V6"/>
<dbReference type="EMBL" id="JAGTJQ010000003">
    <property type="protein sequence ID" value="KAH7035719.1"/>
    <property type="molecule type" value="Genomic_DNA"/>
</dbReference>